<evidence type="ECO:0000313" key="2">
    <source>
        <dbReference type="EMBL" id="ASU81687.1"/>
    </source>
</evidence>
<dbReference type="Proteomes" id="UP000215005">
    <property type="component" value="Chromosome"/>
</dbReference>
<gene>
    <name evidence="2" type="ORF">CDO52_01750</name>
</gene>
<dbReference type="OrthoDB" id="5508807at2"/>
<dbReference type="RefSeq" id="WP_017620533.1">
    <property type="nucleotide sequence ID" value="NZ_ANBG01000329.1"/>
</dbReference>
<accession>A0A223S0S0</accession>
<sequence length="523" mass="58410">MADESPDEFLRADGGELPADEHEPVDAWAGALPGKVMVPAYLAARFAAQYRVIVDVLLDAQDDSLTGMSFDEVDRAVRHRVVGLVGERSAERLLGDAAFNLEARLGRLVQWGVLTRWQEPARTGDDFLRRRDRYQLTPLAARLHAFWRDADDAEEESGDLTLAPRAIHDRLAAFTDAVRQKRYPAAAGEFQQVIAVHHGMARAARAWQRALAHNLSGVPDEAKQELVWRTLQSYVAMWGEQVDVHSPRIASLIEQLAPRLTEGVWRACVRGALAEDASDDMVRSQTARWQNVWRALEVWFRGPQAQAKRLRRQLRDIIGPWARNTQILMDAGGTVTRSAELIELATAIENAPDDEAAWRVWDTALGAFPPRHLLLLSDAADDGTQSWAAAPPAPVTARYREHGNRTLVGRRPRRADYSAGREAARRARLSDLAERSEAESTLRQRSGTFLSEWPELSRAEFDLLLDLLGTAHRAGTGGEAITDDGRWRVCIREPQDPGAIATLRGRDGRLVTVDWHFELEPAE</sequence>
<dbReference type="Pfam" id="PF09660">
    <property type="entry name" value="DUF2397"/>
    <property type="match status" value="1"/>
</dbReference>
<evidence type="ECO:0000256" key="1">
    <source>
        <dbReference type="SAM" id="MobiDB-lite"/>
    </source>
</evidence>
<dbReference type="EMBL" id="CP022753">
    <property type="protein sequence ID" value="ASU81687.1"/>
    <property type="molecule type" value="Genomic_DNA"/>
</dbReference>
<feature type="compositionally biased region" description="Basic and acidic residues" evidence="1">
    <location>
        <begin position="8"/>
        <end position="21"/>
    </location>
</feature>
<feature type="region of interest" description="Disordered" evidence="1">
    <location>
        <begin position="1"/>
        <end position="21"/>
    </location>
</feature>
<proteinExistence type="predicted"/>
<dbReference type="AlphaFoldDB" id="A0A223S0S0"/>
<organism evidence="2 3">
    <name type="scientific">Nocardiopsis gilva YIM 90087</name>
    <dbReference type="NCBI Taxonomy" id="1235441"/>
    <lineage>
        <taxon>Bacteria</taxon>
        <taxon>Bacillati</taxon>
        <taxon>Actinomycetota</taxon>
        <taxon>Actinomycetes</taxon>
        <taxon>Streptosporangiales</taxon>
        <taxon>Nocardiopsidaceae</taxon>
        <taxon>Nocardiopsis</taxon>
    </lineage>
</organism>
<reference evidence="2 3" key="1">
    <citation type="submission" date="2017-08" db="EMBL/GenBank/DDBJ databases">
        <title>The complete genome sequence of Nocardiopsis gilva YIM 90087.</title>
        <authorList>
            <person name="Yin M."/>
            <person name="Tang S."/>
        </authorList>
    </citation>
    <scope>NUCLEOTIDE SEQUENCE [LARGE SCALE GENOMIC DNA]</scope>
    <source>
        <strain evidence="2 3">YIM 90087</strain>
    </source>
</reference>
<evidence type="ECO:0000313" key="3">
    <source>
        <dbReference type="Proteomes" id="UP000215005"/>
    </source>
</evidence>
<protein>
    <submittedName>
        <fullName evidence="2">DUF2397 domain-containing protein</fullName>
    </submittedName>
</protein>
<keyword evidence="3" id="KW-1185">Reference proteome</keyword>
<name>A0A223S0S0_9ACTN</name>
<dbReference type="KEGG" id="ngv:CDO52_01750"/>
<dbReference type="InterPro" id="IPR013493">
    <property type="entry name" value="CHP02677"/>
</dbReference>